<dbReference type="AlphaFoldDB" id="A0AB34HGY8"/>
<evidence type="ECO:0000313" key="3">
    <source>
        <dbReference type="EMBL" id="KAJ8790160.1"/>
    </source>
</evidence>
<proteinExistence type="predicted"/>
<evidence type="ECO:0000256" key="2">
    <source>
        <dbReference type="SAM" id="SignalP"/>
    </source>
</evidence>
<evidence type="ECO:0000256" key="1">
    <source>
        <dbReference type="SAM" id="MobiDB-lite"/>
    </source>
</evidence>
<evidence type="ECO:0000313" key="4">
    <source>
        <dbReference type="Proteomes" id="UP001159641"/>
    </source>
</evidence>
<feature type="chain" id="PRO_5044308704" evidence="2">
    <location>
        <begin position="34"/>
        <end position="278"/>
    </location>
</feature>
<feature type="signal peptide" evidence="2">
    <location>
        <begin position="1"/>
        <end position="33"/>
    </location>
</feature>
<accession>A0AB34HGY8</accession>
<name>A0AB34HGY8_ESCRO</name>
<sequence length="278" mass="29591">MCQLESGQHWLSGWSQMELLAMLGSLRCPVCSASPGLAPVWEPGGSVAFPAGARQRLTELVALEPWYSHQPGQLQGKQERKVLQAGFGLQTYPLSAQPPTPHLGKWNQVMGMTRSKCSARSPETSIPSGRKMDDLGSTSGAPPPPWLELASVMCPYLEPLQAALIPSPGSPICGRGPAEPHGLQSLVLPAVRIAQASSTGTVGQFIPSVFPSHSRAVETTEAPGCWRTKQVLKHRLLAEPDAVEHSATVAEQLKSNLPPALSRCRTPPSTTGPISYTG</sequence>
<keyword evidence="4" id="KW-1185">Reference proteome</keyword>
<feature type="compositionally biased region" description="Polar residues" evidence="1">
    <location>
        <begin position="267"/>
        <end position="278"/>
    </location>
</feature>
<feature type="region of interest" description="Disordered" evidence="1">
    <location>
        <begin position="259"/>
        <end position="278"/>
    </location>
</feature>
<dbReference type="Proteomes" id="UP001159641">
    <property type="component" value="Unassembled WGS sequence"/>
</dbReference>
<gene>
    <name evidence="3" type="ORF">J1605_004627</name>
</gene>
<keyword evidence="2" id="KW-0732">Signal</keyword>
<feature type="region of interest" description="Disordered" evidence="1">
    <location>
        <begin position="117"/>
        <end position="142"/>
    </location>
</feature>
<dbReference type="EMBL" id="JAIQCJ010001364">
    <property type="protein sequence ID" value="KAJ8790160.1"/>
    <property type="molecule type" value="Genomic_DNA"/>
</dbReference>
<reference evidence="3 4" key="1">
    <citation type="submission" date="2022-11" db="EMBL/GenBank/DDBJ databases">
        <title>Whole genome sequence of Eschrichtius robustus ER-17-0199.</title>
        <authorList>
            <person name="Bruniche-Olsen A."/>
            <person name="Black A.N."/>
            <person name="Fields C.J."/>
            <person name="Walden K."/>
            <person name="Dewoody J.A."/>
        </authorList>
    </citation>
    <scope>NUCLEOTIDE SEQUENCE [LARGE SCALE GENOMIC DNA]</scope>
    <source>
        <strain evidence="3">ER-17-0199</strain>
        <tissue evidence="3">Blubber</tissue>
    </source>
</reference>
<organism evidence="3 4">
    <name type="scientific">Eschrichtius robustus</name>
    <name type="common">California gray whale</name>
    <name type="synonym">Eschrichtius gibbosus</name>
    <dbReference type="NCBI Taxonomy" id="9764"/>
    <lineage>
        <taxon>Eukaryota</taxon>
        <taxon>Metazoa</taxon>
        <taxon>Chordata</taxon>
        <taxon>Craniata</taxon>
        <taxon>Vertebrata</taxon>
        <taxon>Euteleostomi</taxon>
        <taxon>Mammalia</taxon>
        <taxon>Eutheria</taxon>
        <taxon>Laurasiatheria</taxon>
        <taxon>Artiodactyla</taxon>
        <taxon>Whippomorpha</taxon>
        <taxon>Cetacea</taxon>
        <taxon>Mysticeti</taxon>
        <taxon>Eschrichtiidae</taxon>
        <taxon>Eschrichtius</taxon>
    </lineage>
</organism>
<protein>
    <submittedName>
        <fullName evidence="3">Uncharacterized protein</fullName>
    </submittedName>
</protein>
<feature type="compositionally biased region" description="Polar residues" evidence="1">
    <location>
        <begin position="117"/>
        <end position="127"/>
    </location>
</feature>
<comment type="caution">
    <text evidence="3">The sequence shown here is derived from an EMBL/GenBank/DDBJ whole genome shotgun (WGS) entry which is preliminary data.</text>
</comment>